<organism evidence="6 7">
    <name type="scientific">Methylocystis bryophila</name>
    <dbReference type="NCBI Taxonomy" id="655015"/>
    <lineage>
        <taxon>Bacteria</taxon>
        <taxon>Pseudomonadati</taxon>
        <taxon>Pseudomonadota</taxon>
        <taxon>Alphaproteobacteria</taxon>
        <taxon>Hyphomicrobiales</taxon>
        <taxon>Methylocystaceae</taxon>
        <taxon>Methylocystis</taxon>
    </lineage>
</organism>
<comment type="similarity">
    <text evidence="1">Belongs to the SCO1/2 family.</text>
</comment>
<dbReference type="SUPFAM" id="SSF52833">
    <property type="entry name" value="Thioredoxin-like"/>
    <property type="match status" value="1"/>
</dbReference>
<gene>
    <name evidence="6" type="ORF">B1812_14090</name>
</gene>
<reference evidence="6 7" key="1">
    <citation type="submission" date="2017-02" db="EMBL/GenBank/DDBJ databases">
        <authorList>
            <person name="Peterson S.W."/>
        </authorList>
    </citation>
    <scope>NUCLEOTIDE SEQUENCE [LARGE SCALE GENOMIC DNA]</scope>
    <source>
        <strain evidence="6 7">S285</strain>
    </source>
</reference>
<dbReference type="EMBL" id="CP019948">
    <property type="protein sequence ID" value="ARN82020.1"/>
    <property type="molecule type" value="Genomic_DNA"/>
</dbReference>
<evidence type="ECO:0000256" key="4">
    <source>
        <dbReference type="PIRSR" id="PIRSR603782-2"/>
    </source>
</evidence>
<evidence type="ECO:0000256" key="1">
    <source>
        <dbReference type="ARBA" id="ARBA00010996"/>
    </source>
</evidence>
<dbReference type="STRING" id="655015.B1812_14090"/>
<dbReference type="CDD" id="cd02968">
    <property type="entry name" value="SCO"/>
    <property type="match status" value="1"/>
</dbReference>
<dbReference type="PROSITE" id="PS51352">
    <property type="entry name" value="THIOREDOXIN_2"/>
    <property type="match status" value="1"/>
</dbReference>
<keyword evidence="4" id="KW-1015">Disulfide bond</keyword>
<protein>
    <recommendedName>
        <fullName evidence="5">Thioredoxin domain-containing protein</fullName>
    </recommendedName>
</protein>
<dbReference type="PANTHER" id="PTHR12151">
    <property type="entry name" value="ELECTRON TRANSPORT PROTIN SCO1/SENC FAMILY MEMBER"/>
    <property type="match status" value="1"/>
</dbReference>
<sequence>MTRSPLLHHAYRICVLLALISAALGIVSVGPSRNAPQALFAGEFRLVSADGARVDSQSLKGRAYAVFFGYTHCPGVCPTTLAEFAALRRDLGAKADGFALYFITLDPERDTSAVLKDYVASFGPGIVGLRGLEDEVVAAADSFRVHHRRVRLDDGGYAIDHNPAVFIVDPEGRVVDMLMLGMTRGAALAKLEAVLSHSARVTTLSATAAPIPASFGFARLPWREAVP</sequence>
<dbReference type="InterPro" id="IPR036249">
    <property type="entry name" value="Thioredoxin-like_sf"/>
</dbReference>
<dbReference type="InterPro" id="IPR013766">
    <property type="entry name" value="Thioredoxin_domain"/>
</dbReference>
<dbReference type="RefSeq" id="WP_158658772.1">
    <property type="nucleotide sequence ID" value="NZ_AP027149.1"/>
</dbReference>
<feature type="binding site" evidence="3">
    <location>
        <position position="73"/>
    </location>
    <ligand>
        <name>Cu cation</name>
        <dbReference type="ChEBI" id="CHEBI:23378"/>
    </ligand>
</feature>
<feature type="disulfide bond" description="Redox-active" evidence="4">
    <location>
        <begin position="73"/>
        <end position="77"/>
    </location>
</feature>
<feature type="binding site" evidence="3">
    <location>
        <position position="77"/>
    </location>
    <ligand>
        <name>Cu cation</name>
        <dbReference type="ChEBI" id="CHEBI:23378"/>
    </ligand>
</feature>
<accession>A0A1W6MWR0</accession>
<dbReference type="Gene3D" id="3.40.30.10">
    <property type="entry name" value="Glutaredoxin"/>
    <property type="match status" value="1"/>
</dbReference>
<name>A0A1W6MWR0_9HYPH</name>
<keyword evidence="7" id="KW-1185">Reference proteome</keyword>
<evidence type="ECO:0000313" key="7">
    <source>
        <dbReference type="Proteomes" id="UP000193978"/>
    </source>
</evidence>
<feature type="domain" description="Thioredoxin" evidence="5">
    <location>
        <begin position="35"/>
        <end position="196"/>
    </location>
</feature>
<evidence type="ECO:0000256" key="3">
    <source>
        <dbReference type="PIRSR" id="PIRSR603782-1"/>
    </source>
</evidence>
<proteinExistence type="inferred from homology"/>
<dbReference type="PANTHER" id="PTHR12151:SF25">
    <property type="entry name" value="LINALOOL DEHYDRATASE_ISOMERASE DOMAIN-CONTAINING PROTEIN"/>
    <property type="match status" value="1"/>
</dbReference>
<dbReference type="OrthoDB" id="9790194at2"/>
<keyword evidence="3" id="KW-0479">Metal-binding</keyword>
<evidence type="ECO:0000313" key="6">
    <source>
        <dbReference type="EMBL" id="ARN82020.1"/>
    </source>
</evidence>
<dbReference type="AlphaFoldDB" id="A0A1W6MWR0"/>
<dbReference type="InterPro" id="IPR003782">
    <property type="entry name" value="SCO1/SenC"/>
</dbReference>
<dbReference type="Proteomes" id="UP000193978">
    <property type="component" value="Chromosome"/>
</dbReference>
<dbReference type="KEGG" id="mbry:B1812_14090"/>
<evidence type="ECO:0000256" key="2">
    <source>
        <dbReference type="ARBA" id="ARBA00023008"/>
    </source>
</evidence>
<dbReference type="GO" id="GO:0046872">
    <property type="term" value="F:metal ion binding"/>
    <property type="evidence" value="ECO:0007669"/>
    <property type="project" value="UniProtKB-KW"/>
</dbReference>
<evidence type="ECO:0000259" key="5">
    <source>
        <dbReference type="PROSITE" id="PS51352"/>
    </source>
</evidence>
<keyword evidence="2 3" id="KW-0186">Copper</keyword>
<dbReference type="Pfam" id="PF02630">
    <property type="entry name" value="SCO1-SenC"/>
    <property type="match status" value="1"/>
</dbReference>
<feature type="binding site" evidence="3">
    <location>
        <position position="161"/>
    </location>
    <ligand>
        <name>Cu cation</name>
        <dbReference type="ChEBI" id="CHEBI:23378"/>
    </ligand>
</feature>